<accession>A0A2T7UL56</accession>
<evidence type="ECO:0000256" key="1">
    <source>
        <dbReference type="SAM" id="Phobius"/>
    </source>
</evidence>
<comment type="caution">
    <text evidence="2">The sequence shown here is derived from an EMBL/GenBank/DDBJ whole genome shotgun (WGS) entry which is preliminary data.</text>
</comment>
<keyword evidence="1" id="KW-1133">Transmembrane helix</keyword>
<feature type="transmembrane region" description="Helical" evidence="1">
    <location>
        <begin position="57"/>
        <end position="79"/>
    </location>
</feature>
<dbReference type="OrthoDB" id="7745564at2"/>
<sequence>MSDNPTPETSSAPATWRIILAAILDFFTAFIVLGYLVARFTGNLTESGFALSGTPALVLFALIALYFILGVKLFGGTLWQRLLRANRRR</sequence>
<reference evidence="2 3" key="1">
    <citation type="journal article" date="2011" name="Syst. Appl. Microbiol.">
        <title>Defluviimonas denitrificans gen. nov., sp. nov., and Pararhodobacter aggregans gen. nov., sp. nov., non-phototrophic Rhodobacteraceae from the biofilter of a marine aquaculture.</title>
        <authorList>
            <person name="Foesel B.U."/>
            <person name="Drake H.L."/>
            <person name="Schramm A."/>
        </authorList>
    </citation>
    <scope>NUCLEOTIDE SEQUENCE [LARGE SCALE GENOMIC DNA]</scope>
    <source>
        <strain evidence="2 3">D1-19</strain>
    </source>
</reference>
<dbReference type="EMBL" id="QDDR01000015">
    <property type="protein sequence ID" value="PVE45378.1"/>
    <property type="molecule type" value="Genomic_DNA"/>
</dbReference>
<evidence type="ECO:0000313" key="2">
    <source>
        <dbReference type="EMBL" id="PVE45378.1"/>
    </source>
</evidence>
<evidence type="ECO:0008006" key="4">
    <source>
        <dbReference type="Google" id="ProtNLM"/>
    </source>
</evidence>
<name>A0A2T7UL56_9RHOB</name>
<proteinExistence type="predicted"/>
<keyword evidence="1" id="KW-0472">Membrane</keyword>
<gene>
    <name evidence="2" type="ORF">DDE23_21545</name>
</gene>
<protein>
    <recommendedName>
        <fullName evidence="4">RDD domain-containing protein</fullName>
    </recommendedName>
</protein>
<dbReference type="RefSeq" id="WP_107750162.1">
    <property type="nucleotide sequence ID" value="NZ_QBKF01000001.1"/>
</dbReference>
<keyword evidence="3" id="KW-1185">Reference proteome</keyword>
<dbReference type="Proteomes" id="UP000244810">
    <property type="component" value="Unassembled WGS sequence"/>
</dbReference>
<dbReference type="AlphaFoldDB" id="A0A2T7UL56"/>
<organism evidence="2 3">
    <name type="scientific">Pararhodobacter aggregans</name>
    <dbReference type="NCBI Taxonomy" id="404875"/>
    <lineage>
        <taxon>Bacteria</taxon>
        <taxon>Pseudomonadati</taxon>
        <taxon>Pseudomonadota</taxon>
        <taxon>Alphaproteobacteria</taxon>
        <taxon>Rhodobacterales</taxon>
        <taxon>Paracoccaceae</taxon>
        <taxon>Pararhodobacter</taxon>
    </lineage>
</organism>
<keyword evidence="1" id="KW-0812">Transmembrane</keyword>
<feature type="transmembrane region" description="Helical" evidence="1">
    <location>
        <begin position="18"/>
        <end position="37"/>
    </location>
</feature>
<evidence type="ECO:0000313" key="3">
    <source>
        <dbReference type="Proteomes" id="UP000244810"/>
    </source>
</evidence>